<gene>
    <name evidence="12 13" type="primary">tal</name>
    <name evidence="13" type="ORF">ERS450000_00482</name>
</gene>
<dbReference type="EC" id="2.2.1.2" evidence="5 12"/>
<evidence type="ECO:0000256" key="1">
    <source>
        <dbReference type="ARBA" id="ARBA00003518"/>
    </source>
</evidence>
<evidence type="ECO:0000256" key="11">
    <source>
        <dbReference type="ARBA" id="ARBA00048810"/>
    </source>
</evidence>
<dbReference type="PANTHER" id="PTHR10683:SF31">
    <property type="entry name" value="TRANSALDOLASE"/>
    <property type="match status" value="1"/>
</dbReference>
<evidence type="ECO:0000256" key="3">
    <source>
        <dbReference type="ARBA" id="ARBA00004857"/>
    </source>
</evidence>
<dbReference type="EMBL" id="LN868938">
    <property type="protein sequence ID" value="CRY74106.1"/>
    <property type="molecule type" value="Genomic_DNA"/>
</dbReference>
<dbReference type="GO" id="GO:0004801">
    <property type="term" value="F:transaldolase activity"/>
    <property type="evidence" value="ECO:0007669"/>
    <property type="project" value="UniProtKB-UniRule"/>
</dbReference>
<dbReference type="InterPro" id="IPR001585">
    <property type="entry name" value="TAL/FSA"/>
</dbReference>
<dbReference type="HAMAP" id="MF_00493">
    <property type="entry name" value="Transaldolase_2"/>
    <property type="match status" value="1"/>
</dbReference>
<evidence type="ECO:0000313" key="14">
    <source>
        <dbReference type="Proteomes" id="UP000057820"/>
    </source>
</evidence>
<comment type="function">
    <text evidence="1 12">Transaldolase is important for the balance of metabolites in the pentose-phosphate pathway.</text>
</comment>
<dbReference type="GO" id="GO:0005737">
    <property type="term" value="C:cytoplasm"/>
    <property type="evidence" value="ECO:0007669"/>
    <property type="project" value="UniProtKB-SubCell"/>
</dbReference>
<comment type="subcellular location">
    <subcellularLocation>
        <location evidence="2 12">Cytoplasm</location>
    </subcellularLocation>
</comment>
<dbReference type="KEGG" id="nfr:ERS450000_00482"/>
<evidence type="ECO:0000256" key="6">
    <source>
        <dbReference type="ARBA" id="ARBA00018292"/>
    </source>
</evidence>
<keyword evidence="10 12" id="KW-0704">Schiff base</keyword>
<dbReference type="NCBIfam" id="TIGR00876">
    <property type="entry name" value="tal_mycobact"/>
    <property type="match status" value="1"/>
</dbReference>
<dbReference type="InterPro" id="IPR013785">
    <property type="entry name" value="Aldolase_TIM"/>
</dbReference>
<evidence type="ECO:0000313" key="13">
    <source>
        <dbReference type="EMBL" id="CRY74106.1"/>
    </source>
</evidence>
<evidence type="ECO:0000256" key="12">
    <source>
        <dbReference type="HAMAP-Rule" id="MF_00493"/>
    </source>
</evidence>
<evidence type="ECO:0000256" key="4">
    <source>
        <dbReference type="ARBA" id="ARBA00008426"/>
    </source>
</evidence>
<dbReference type="GO" id="GO:0006098">
    <property type="term" value="P:pentose-phosphate shunt"/>
    <property type="evidence" value="ECO:0007669"/>
    <property type="project" value="UniProtKB-UniRule"/>
</dbReference>
<dbReference type="InterPro" id="IPR004732">
    <property type="entry name" value="Transaldolase_2"/>
</dbReference>
<dbReference type="CDD" id="cd00955">
    <property type="entry name" value="Transaldolase_like"/>
    <property type="match status" value="1"/>
</dbReference>
<dbReference type="PROSITE" id="PS00958">
    <property type="entry name" value="TRANSALDOLASE_2"/>
    <property type="match status" value="1"/>
</dbReference>
<dbReference type="PANTHER" id="PTHR10683">
    <property type="entry name" value="TRANSALDOLASE"/>
    <property type="match status" value="1"/>
</dbReference>
<dbReference type="GO" id="GO:0005975">
    <property type="term" value="P:carbohydrate metabolic process"/>
    <property type="evidence" value="ECO:0007669"/>
    <property type="project" value="InterPro"/>
</dbReference>
<accession>A0A0H5NVR3</accession>
<dbReference type="Pfam" id="PF00923">
    <property type="entry name" value="TAL_FSA"/>
    <property type="match status" value="1"/>
</dbReference>
<dbReference type="Gene3D" id="3.20.20.70">
    <property type="entry name" value="Aldolase class I"/>
    <property type="match status" value="1"/>
</dbReference>
<dbReference type="InterPro" id="IPR018225">
    <property type="entry name" value="Transaldolase_AS"/>
</dbReference>
<dbReference type="AlphaFoldDB" id="A0A0H5NVR3"/>
<proteinExistence type="inferred from homology"/>
<name>A0A0H5NVR3_NOCFR</name>
<comment type="similarity">
    <text evidence="4 12">Belongs to the transaldolase family. Type 2 subfamily.</text>
</comment>
<dbReference type="PROSITE" id="PS01054">
    <property type="entry name" value="TRANSALDOLASE_1"/>
    <property type="match status" value="1"/>
</dbReference>
<protein>
    <recommendedName>
        <fullName evidence="6 12">Transaldolase</fullName>
        <ecNumber evidence="5 12">2.2.1.2</ecNumber>
    </recommendedName>
</protein>
<dbReference type="UniPathway" id="UPA00115">
    <property type="reaction ID" value="UER00414"/>
</dbReference>
<reference evidence="14" key="1">
    <citation type="submission" date="2015-03" db="EMBL/GenBank/DDBJ databases">
        <authorList>
            <consortium name="Pathogen Informatics"/>
        </authorList>
    </citation>
    <scope>NUCLEOTIDE SEQUENCE [LARGE SCALE GENOMIC DNA]</scope>
    <source>
        <strain evidence="14">NCTC11134</strain>
    </source>
</reference>
<dbReference type="Proteomes" id="UP000057820">
    <property type="component" value="Chromosome 1"/>
</dbReference>
<comment type="pathway">
    <text evidence="3 12">Carbohydrate degradation; pentose phosphate pathway; D-glyceraldehyde 3-phosphate and beta-D-fructose 6-phosphate from D-ribose 5-phosphate and D-xylulose 5-phosphate (non-oxidative stage): step 2/3.</text>
</comment>
<keyword evidence="9 12" id="KW-0570">Pentose shunt</keyword>
<dbReference type="RefSeq" id="WP_060590169.1">
    <property type="nucleotide sequence ID" value="NZ_CP031418.1"/>
</dbReference>
<evidence type="ECO:0000256" key="9">
    <source>
        <dbReference type="ARBA" id="ARBA00023126"/>
    </source>
</evidence>
<evidence type="ECO:0000256" key="2">
    <source>
        <dbReference type="ARBA" id="ARBA00004496"/>
    </source>
</evidence>
<evidence type="ECO:0000256" key="5">
    <source>
        <dbReference type="ARBA" id="ARBA00013151"/>
    </source>
</evidence>
<dbReference type="PIRSF" id="PIRSF036915">
    <property type="entry name" value="Trnald_Bac_Plnt"/>
    <property type="match status" value="1"/>
</dbReference>
<evidence type="ECO:0000256" key="8">
    <source>
        <dbReference type="ARBA" id="ARBA00022679"/>
    </source>
</evidence>
<organism evidence="13 14">
    <name type="scientific">Nocardia farcinica</name>
    <dbReference type="NCBI Taxonomy" id="37329"/>
    <lineage>
        <taxon>Bacteria</taxon>
        <taxon>Bacillati</taxon>
        <taxon>Actinomycetota</taxon>
        <taxon>Actinomycetes</taxon>
        <taxon>Mycobacteriales</taxon>
        <taxon>Nocardiaceae</taxon>
        <taxon>Nocardia</taxon>
    </lineage>
</organism>
<dbReference type="SUPFAM" id="SSF51569">
    <property type="entry name" value="Aldolase"/>
    <property type="match status" value="1"/>
</dbReference>
<sequence>MAQNENIAALAAAGVSVWLDDLSRDRIRSGNLAELVRTRGVVGVTTNPTIFQGALSKGHAYDAQLKELAAQGADADAAIRTITTDDVREACDVLAPVFEATGGLDGRVSIEVDPRFAFDADKTVAQAVDLWKTVDRPNLFIKIPATEEGLPAITAVIAEGISVNVTLIFSVQRYRAVMGAYLDGLRKARVAGHDLAKIHSVASFFVSRVDTEIDKRLAAVGTPEALELRGKAGIANARLAYAEYQDVFDGGAHTSTYQHLAAAGARRQRPLWASTGVKNPDYPDTMYVTELVAPNTVNTLPEKTLEAVADHGEIRGDTVSGTAAEAAEVFERLRAVGIDLDDVFAVLEREGVEKFEASWAELLSATAEELRAAASGSEGN</sequence>
<comment type="catalytic activity">
    <reaction evidence="11 12">
        <text>D-sedoheptulose 7-phosphate + D-glyceraldehyde 3-phosphate = D-erythrose 4-phosphate + beta-D-fructose 6-phosphate</text>
        <dbReference type="Rhea" id="RHEA:17053"/>
        <dbReference type="ChEBI" id="CHEBI:16897"/>
        <dbReference type="ChEBI" id="CHEBI:57483"/>
        <dbReference type="ChEBI" id="CHEBI:57634"/>
        <dbReference type="ChEBI" id="CHEBI:59776"/>
        <dbReference type="EC" id="2.2.1.2"/>
    </reaction>
</comment>
<evidence type="ECO:0000256" key="10">
    <source>
        <dbReference type="ARBA" id="ARBA00023270"/>
    </source>
</evidence>
<keyword evidence="7 12" id="KW-0963">Cytoplasm</keyword>
<feature type="active site" description="Schiff-base intermediate with substrate" evidence="12">
    <location>
        <position position="142"/>
    </location>
</feature>
<keyword evidence="8 12" id="KW-0808">Transferase</keyword>
<dbReference type="NCBIfam" id="NF002881">
    <property type="entry name" value="PRK03343.1"/>
    <property type="match status" value="1"/>
</dbReference>
<evidence type="ECO:0000256" key="7">
    <source>
        <dbReference type="ARBA" id="ARBA00022490"/>
    </source>
</evidence>